<evidence type="ECO:0000313" key="2">
    <source>
        <dbReference type="Proteomes" id="UP001499990"/>
    </source>
</evidence>
<reference evidence="2" key="1">
    <citation type="journal article" date="2019" name="Int. J. Syst. Evol. Microbiol.">
        <title>The Global Catalogue of Microorganisms (GCM) 10K type strain sequencing project: providing services to taxonomists for standard genome sequencing and annotation.</title>
        <authorList>
            <consortium name="The Broad Institute Genomics Platform"/>
            <consortium name="The Broad Institute Genome Sequencing Center for Infectious Disease"/>
            <person name="Wu L."/>
            <person name="Ma J."/>
        </authorList>
    </citation>
    <scope>NUCLEOTIDE SEQUENCE [LARGE SCALE GENOMIC DNA]</scope>
    <source>
        <strain evidence="2">JCM 9651</strain>
    </source>
</reference>
<keyword evidence="2" id="KW-1185">Reference proteome</keyword>
<protein>
    <submittedName>
        <fullName evidence="1">Uncharacterized protein</fullName>
    </submittedName>
</protein>
<comment type="caution">
    <text evidence="1">The sequence shown here is derived from an EMBL/GenBank/DDBJ whole genome shotgun (WGS) entry which is preliminary data.</text>
</comment>
<dbReference type="EMBL" id="BAAAYL010000001">
    <property type="protein sequence ID" value="GAA3377117.1"/>
    <property type="molecule type" value="Genomic_DNA"/>
</dbReference>
<gene>
    <name evidence="1" type="ORF">GCM10020367_51520</name>
</gene>
<organism evidence="1 2">
    <name type="scientific">Streptomyces sannanensis</name>
    <dbReference type="NCBI Taxonomy" id="285536"/>
    <lineage>
        <taxon>Bacteria</taxon>
        <taxon>Bacillati</taxon>
        <taxon>Actinomycetota</taxon>
        <taxon>Actinomycetes</taxon>
        <taxon>Kitasatosporales</taxon>
        <taxon>Streptomycetaceae</taxon>
        <taxon>Streptomyces</taxon>
    </lineage>
</organism>
<proteinExistence type="predicted"/>
<evidence type="ECO:0000313" key="1">
    <source>
        <dbReference type="EMBL" id="GAA3377117.1"/>
    </source>
</evidence>
<accession>A0ABP6SI52</accession>
<name>A0ABP6SI52_9ACTN</name>
<sequence>MVPNNPIAKRHRTPLPQWLTNRPRDRRGYPITYVTAIRPDGLPDFTEVDGARRLECIRDGLCGLCGDPLRYWRAVIGGPAVIRLRLTLDPPMHVECAIFAATDRSAGCPFLLKTGTARYSKPAVPGTPERPSRMFLATTRSHQLERDVSDVLARCAAFKNVWEIQDGKLIPLQGAISCP</sequence>
<dbReference type="Proteomes" id="UP001499990">
    <property type="component" value="Unassembled WGS sequence"/>
</dbReference>